<gene>
    <name evidence="2" type="ORF">E2C01_062127</name>
</gene>
<evidence type="ECO:0000256" key="1">
    <source>
        <dbReference type="SAM" id="MobiDB-lite"/>
    </source>
</evidence>
<evidence type="ECO:0000313" key="2">
    <source>
        <dbReference type="EMBL" id="MPC67940.1"/>
    </source>
</evidence>
<keyword evidence="3" id="KW-1185">Reference proteome</keyword>
<dbReference type="EMBL" id="VSRR010027004">
    <property type="protein sequence ID" value="MPC67940.1"/>
    <property type="molecule type" value="Genomic_DNA"/>
</dbReference>
<proteinExistence type="predicted"/>
<organism evidence="2 3">
    <name type="scientific">Portunus trituberculatus</name>
    <name type="common">Swimming crab</name>
    <name type="synonym">Neptunus trituberculatus</name>
    <dbReference type="NCBI Taxonomy" id="210409"/>
    <lineage>
        <taxon>Eukaryota</taxon>
        <taxon>Metazoa</taxon>
        <taxon>Ecdysozoa</taxon>
        <taxon>Arthropoda</taxon>
        <taxon>Crustacea</taxon>
        <taxon>Multicrustacea</taxon>
        <taxon>Malacostraca</taxon>
        <taxon>Eumalacostraca</taxon>
        <taxon>Eucarida</taxon>
        <taxon>Decapoda</taxon>
        <taxon>Pleocyemata</taxon>
        <taxon>Brachyura</taxon>
        <taxon>Eubrachyura</taxon>
        <taxon>Portunoidea</taxon>
        <taxon>Portunidae</taxon>
        <taxon>Portuninae</taxon>
        <taxon>Portunus</taxon>
    </lineage>
</organism>
<feature type="region of interest" description="Disordered" evidence="1">
    <location>
        <begin position="1"/>
        <end position="59"/>
    </location>
</feature>
<dbReference type="Proteomes" id="UP000324222">
    <property type="component" value="Unassembled WGS sequence"/>
</dbReference>
<protein>
    <submittedName>
        <fullName evidence="2">Uncharacterized protein</fullName>
    </submittedName>
</protein>
<sequence>MTPGPDLEGEDEPFISYTTNTMSPRGSDEFFSPLQHPASSRSPCPPPDRPSPALLPAQQ</sequence>
<reference evidence="2 3" key="1">
    <citation type="submission" date="2019-05" db="EMBL/GenBank/DDBJ databases">
        <title>Another draft genome of Portunus trituberculatus and its Hox gene families provides insights of decapod evolution.</title>
        <authorList>
            <person name="Jeong J.-H."/>
            <person name="Song I."/>
            <person name="Kim S."/>
            <person name="Choi T."/>
            <person name="Kim D."/>
            <person name="Ryu S."/>
            <person name="Kim W."/>
        </authorList>
    </citation>
    <scope>NUCLEOTIDE SEQUENCE [LARGE SCALE GENOMIC DNA]</scope>
    <source>
        <tissue evidence="2">Muscle</tissue>
    </source>
</reference>
<comment type="caution">
    <text evidence="2">The sequence shown here is derived from an EMBL/GenBank/DDBJ whole genome shotgun (WGS) entry which is preliminary data.</text>
</comment>
<dbReference type="AlphaFoldDB" id="A0A5B7H740"/>
<evidence type="ECO:0000313" key="3">
    <source>
        <dbReference type="Proteomes" id="UP000324222"/>
    </source>
</evidence>
<name>A0A5B7H740_PORTR</name>
<accession>A0A5B7H740</accession>